<dbReference type="Gene3D" id="3.30.760.10">
    <property type="entry name" value="RNA Cap, Translation Initiation Factor Eif4e"/>
    <property type="match status" value="1"/>
</dbReference>
<comment type="similarity">
    <text evidence="1">Belongs to the UPF0696 family.</text>
</comment>
<feature type="region of interest" description="Disordered" evidence="2">
    <location>
        <begin position="306"/>
        <end position="340"/>
    </location>
</feature>
<dbReference type="AlphaFoldDB" id="A0A1L7WXY7"/>
<dbReference type="OrthoDB" id="10067381at2759"/>
<dbReference type="SUPFAM" id="SSF55418">
    <property type="entry name" value="eIF4e-like"/>
    <property type="match status" value="1"/>
</dbReference>
<sequence length="340" mass="38851">MEGRQGGNRMNVDAGYLSDESDFYGDETTKQELEARVLSLDVRQWWERRTPTLMELAEANVKNQKVNKSVKLYNPYEGKVDSRQLSESIEEFVRRLPPATTFVTFDVQWIWIANPYRKAMKEADRDAGSHMKEAPPDERADKEGFEVIAKGLLAELTSKRLELEKKNPGKAKGTITKLLKADQDRIVKEILATAKTLHVTCGKWMLFRDSEYVNDTWAVVARATANDELGIGAKVAPDDGQNKMRLICVYTKDFTDMEDVSRVVHKMRELGLVENQIWYKCDAFTHLNLDSKNPYGIKASLYGSKDVLDSKPGKNAEKKPDGFFYNKKKDHGDWRSVELE</sequence>
<keyword evidence="4" id="KW-1185">Reference proteome</keyword>
<evidence type="ECO:0000313" key="4">
    <source>
        <dbReference type="Proteomes" id="UP000184330"/>
    </source>
</evidence>
<reference evidence="3 4" key="1">
    <citation type="submission" date="2016-03" db="EMBL/GenBank/DDBJ databases">
        <authorList>
            <person name="Ploux O."/>
        </authorList>
    </citation>
    <scope>NUCLEOTIDE SEQUENCE [LARGE SCALE GENOMIC DNA]</scope>
    <source>
        <strain evidence="3 4">UAMH 11012</strain>
    </source>
</reference>
<dbReference type="InterPro" id="IPR023398">
    <property type="entry name" value="TIF_eIF4e-like"/>
</dbReference>
<proteinExistence type="inferred from homology"/>
<feature type="compositionally biased region" description="Basic and acidic residues" evidence="2">
    <location>
        <begin position="306"/>
        <end position="321"/>
    </location>
</feature>
<accession>A0A1L7WXY7</accession>
<organism evidence="3 4">
    <name type="scientific">Phialocephala subalpina</name>
    <dbReference type="NCBI Taxonomy" id="576137"/>
    <lineage>
        <taxon>Eukaryota</taxon>
        <taxon>Fungi</taxon>
        <taxon>Dikarya</taxon>
        <taxon>Ascomycota</taxon>
        <taxon>Pezizomycotina</taxon>
        <taxon>Leotiomycetes</taxon>
        <taxon>Helotiales</taxon>
        <taxon>Mollisiaceae</taxon>
        <taxon>Phialocephala</taxon>
        <taxon>Phialocephala fortinii species complex</taxon>
    </lineage>
</organism>
<dbReference type="Pfam" id="PF08939">
    <property type="entry name" value="Bles03"/>
    <property type="match status" value="1"/>
</dbReference>
<evidence type="ECO:0000256" key="1">
    <source>
        <dbReference type="ARBA" id="ARBA00010568"/>
    </source>
</evidence>
<evidence type="ECO:0000313" key="3">
    <source>
        <dbReference type="EMBL" id="CZR57637.1"/>
    </source>
</evidence>
<dbReference type="PANTHER" id="PTHR31977">
    <property type="entry name" value="UPF0696 PROTEIN C11ORF68"/>
    <property type="match status" value="1"/>
</dbReference>
<protein>
    <recommendedName>
        <fullName evidence="5">DUF1917 domain protein</fullName>
    </recommendedName>
</protein>
<name>A0A1L7WXY7_9HELO</name>
<gene>
    <name evidence="3" type="ORF">PAC_07526</name>
</gene>
<evidence type="ECO:0000256" key="2">
    <source>
        <dbReference type="SAM" id="MobiDB-lite"/>
    </source>
</evidence>
<dbReference type="InterPro" id="IPR015034">
    <property type="entry name" value="Bles03"/>
</dbReference>
<evidence type="ECO:0008006" key="5">
    <source>
        <dbReference type="Google" id="ProtNLM"/>
    </source>
</evidence>
<feature type="compositionally biased region" description="Basic and acidic residues" evidence="2">
    <location>
        <begin position="330"/>
        <end position="340"/>
    </location>
</feature>
<dbReference type="PANTHER" id="PTHR31977:SF1">
    <property type="entry name" value="UPF0696 PROTEIN C11ORF68"/>
    <property type="match status" value="1"/>
</dbReference>
<dbReference type="EMBL" id="FJOG01000010">
    <property type="protein sequence ID" value="CZR57637.1"/>
    <property type="molecule type" value="Genomic_DNA"/>
</dbReference>
<dbReference type="Proteomes" id="UP000184330">
    <property type="component" value="Unassembled WGS sequence"/>
</dbReference>